<comment type="function">
    <text evidence="1 7">Assembles around the rod to form the L-ring and probably protects the motor/basal body from shearing forces during rotation.</text>
</comment>
<evidence type="ECO:0000313" key="10">
    <source>
        <dbReference type="Proteomes" id="UP000233491"/>
    </source>
</evidence>
<keyword evidence="10" id="KW-1185">Reference proteome</keyword>
<dbReference type="PANTHER" id="PTHR34933:SF1">
    <property type="entry name" value="FLAGELLAR L-RING PROTEIN"/>
    <property type="match status" value="1"/>
</dbReference>
<dbReference type="OrthoDB" id="9789227at2"/>
<dbReference type="RefSeq" id="WP_101287953.1">
    <property type="nucleotide sequence ID" value="NZ_FOUQ01000001.1"/>
</dbReference>
<comment type="similarity">
    <text evidence="2 7">Belongs to the FlgH family.</text>
</comment>
<evidence type="ECO:0000256" key="7">
    <source>
        <dbReference type="HAMAP-Rule" id="MF_00415"/>
    </source>
</evidence>
<evidence type="ECO:0000256" key="4">
    <source>
        <dbReference type="ARBA" id="ARBA00023136"/>
    </source>
</evidence>
<evidence type="ECO:0000256" key="3">
    <source>
        <dbReference type="ARBA" id="ARBA00022729"/>
    </source>
</evidence>
<sequence>MKRVLLLIAGLTLVGCTTSPDLNTEPAMSQVGAALPLNALTPTPAMFRDPNSTYVHGGEGLFRDSRAHQVGDVLTVLIQMNDKAALDNSSERSRVSSAGFGAGFGFSVAGEGSDASLDGSVNSSSRSKGEGAVERSEAIKVTLAAVVTSVLPNGNLIISGSQEMRVNYEMRVVNIQGIVRQRDISGTNVVPYEKIAEARISYGGRGRLTEVQQPGVLHQLYDRVAPF</sequence>
<evidence type="ECO:0000313" key="9">
    <source>
        <dbReference type="EMBL" id="PKR90689.1"/>
    </source>
</evidence>
<keyword evidence="4 7" id="KW-0472">Membrane</keyword>
<reference evidence="9 10" key="1">
    <citation type="submission" date="2017-12" db="EMBL/GenBank/DDBJ databases">
        <title>Anaerobic carbon monoxide metabolism by Pleomorphomonas carboxyditropha sp. nov., a new mesophilic hydrogenogenic carboxidotroph.</title>
        <authorList>
            <person name="Esquivel-Elizondo S."/>
            <person name="Krajmalnik-Brown R."/>
        </authorList>
    </citation>
    <scope>NUCLEOTIDE SEQUENCE [LARGE SCALE GENOMIC DNA]</scope>
    <source>
        <strain evidence="9 10">R5-392</strain>
    </source>
</reference>
<dbReference type="EMBL" id="PJNW01000002">
    <property type="protein sequence ID" value="PKR90689.1"/>
    <property type="molecule type" value="Genomic_DNA"/>
</dbReference>
<gene>
    <name evidence="7" type="primary">flgH</name>
    <name evidence="9" type="ORF">CXZ10_04835</name>
</gene>
<keyword evidence="6 7" id="KW-0998">Cell outer membrane</keyword>
<dbReference type="PRINTS" id="PR01008">
    <property type="entry name" value="FLGLRINGFLGH"/>
</dbReference>
<keyword evidence="5 7" id="KW-0975">Bacterial flagellum</keyword>
<dbReference type="InterPro" id="IPR000527">
    <property type="entry name" value="Flag_Lring"/>
</dbReference>
<dbReference type="GO" id="GO:0009279">
    <property type="term" value="C:cell outer membrane"/>
    <property type="evidence" value="ECO:0007669"/>
    <property type="project" value="UniProtKB-SubCell"/>
</dbReference>
<name>A0A1I4QG10_9HYPH</name>
<organism evidence="9 10">
    <name type="scientific">Pleomorphomonas diazotrophica</name>
    <dbReference type="NCBI Taxonomy" id="1166257"/>
    <lineage>
        <taxon>Bacteria</taxon>
        <taxon>Pseudomonadati</taxon>
        <taxon>Pseudomonadota</taxon>
        <taxon>Alphaproteobacteria</taxon>
        <taxon>Hyphomicrobiales</taxon>
        <taxon>Pleomorphomonadaceae</taxon>
        <taxon>Pleomorphomonas</taxon>
    </lineage>
</organism>
<dbReference type="Proteomes" id="UP000233491">
    <property type="component" value="Unassembled WGS sequence"/>
</dbReference>
<dbReference type="GO" id="GO:0071973">
    <property type="term" value="P:bacterial-type flagellum-dependent cell motility"/>
    <property type="evidence" value="ECO:0007669"/>
    <property type="project" value="InterPro"/>
</dbReference>
<dbReference type="HAMAP" id="MF_00415">
    <property type="entry name" value="FlgH"/>
    <property type="match status" value="1"/>
</dbReference>
<evidence type="ECO:0000256" key="1">
    <source>
        <dbReference type="ARBA" id="ARBA00002591"/>
    </source>
</evidence>
<dbReference type="PANTHER" id="PTHR34933">
    <property type="entry name" value="FLAGELLAR L-RING PROTEIN"/>
    <property type="match status" value="1"/>
</dbReference>
<dbReference type="GO" id="GO:0003774">
    <property type="term" value="F:cytoskeletal motor activity"/>
    <property type="evidence" value="ECO:0007669"/>
    <property type="project" value="InterPro"/>
</dbReference>
<proteinExistence type="inferred from homology"/>
<dbReference type="PROSITE" id="PS51257">
    <property type="entry name" value="PROKAR_LIPOPROTEIN"/>
    <property type="match status" value="1"/>
</dbReference>
<comment type="subunit">
    <text evidence="7">The basal body constitutes a major portion of the flagellar organelle and consists of four rings (L,P,S, and M) mounted on a central rod.</text>
</comment>
<evidence type="ECO:0000256" key="8">
    <source>
        <dbReference type="SAM" id="MobiDB-lite"/>
    </source>
</evidence>
<feature type="region of interest" description="Disordered" evidence="8">
    <location>
        <begin position="113"/>
        <end position="132"/>
    </location>
</feature>
<evidence type="ECO:0000256" key="2">
    <source>
        <dbReference type="ARBA" id="ARBA00006929"/>
    </source>
</evidence>
<keyword evidence="3 7" id="KW-0732">Signal</keyword>
<protein>
    <recommendedName>
        <fullName evidence="7">Flagellar L-ring protein</fullName>
    </recommendedName>
    <alternativeName>
        <fullName evidence="7">Basal body L-ring protein</fullName>
    </alternativeName>
</protein>
<dbReference type="Pfam" id="PF02107">
    <property type="entry name" value="FlgH"/>
    <property type="match status" value="1"/>
</dbReference>
<comment type="subcellular location">
    <subcellularLocation>
        <location evidence="7">Cell outer membrane</location>
        <topology evidence="7">Lipid-anchor</topology>
    </subcellularLocation>
    <subcellularLocation>
        <location evidence="7">Bacterial flagellum basal body</location>
    </subcellularLocation>
</comment>
<keyword evidence="7" id="KW-0449">Lipoprotein</keyword>
<dbReference type="GO" id="GO:0009427">
    <property type="term" value="C:bacterial-type flagellum basal body, distal rod, L ring"/>
    <property type="evidence" value="ECO:0007669"/>
    <property type="project" value="InterPro"/>
</dbReference>
<evidence type="ECO:0000256" key="6">
    <source>
        <dbReference type="ARBA" id="ARBA00023237"/>
    </source>
</evidence>
<accession>A0A1I4QG10</accession>
<dbReference type="AlphaFoldDB" id="A0A1I4QG10"/>
<evidence type="ECO:0000256" key="5">
    <source>
        <dbReference type="ARBA" id="ARBA00023143"/>
    </source>
</evidence>
<comment type="caution">
    <text evidence="9">The sequence shown here is derived from an EMBL/GenBank/DDBJ whole genome shotgun (WGS) entry which is preliminary data.</text>
</comment>